<feature type="transmembrane region" description="Helical" evidence="13">
    <location>
        <begin position="244"/>
        <end position="266"/>
    </location>
</feature>
<feature type="transmembrane region" description="Helical" evidence="13">
    <location>
        <begin position="342"/>
        <end position="363"/>
    </location>
</feature>
<keyword evidence="4" id="KW-0645">Protease</keyword>
<evidence type="ECO:0000256" key="7">
    <source>
        <dbReference type="ARBA" id="ARBA00022801"/>
    </source>
</evidence>
<dbReference type="Pfam" id="PF02163">
    <property type="entry name" value="Peptidase_M50"/>
    <property type="match status" value="1"/>
</dbReference>
<comment type="cofactor">
    <cofactor evidence="1">
        <name>Zn(2+)</name>
        <dbReference type="ChEBI" id="CHEBI:29105"/>
    </cofactor>
</comment>
<feature type="region of interest" description="Disordered" evidence="12">
    <location>
        <begin position="1"/>
        <end position="114"/>
    </location>
</feature>
<proteinExistence type="inferred from homology"/>
<gene>
    <name evidence="15" type="ORF">KDAU_06220</name>
</gene>
<evidence type="ECO:0000256" key="4">
    <source>
        <dbReference type="ARBA" id="ARBA00022670"/>
    </source>
</evidence>
<evidence type="ECO:0000259" key="14">
    <source>
        <dbReference type="Pfam" id="PF02163"/>
    </source>
</evidence>
<evidence type="ECO:0000256" key="1">
    <source>
        <dbReference type="ARBA" id="ARBA00001947"/>
    </source>
</evidence>
<feature type="transmembrane region" description="Helical" evidence="13">
    <location>
        <begin position="302"/>
        <end position="321"/>
    </location>
</feature>
<comment type="subcellular location">
    <subcellularLocation>
        <location evidence="2">Membrane</location>
        <topology evidence="2">Multi-pass membrane protein</topology>
    </subcellularLocation>
</comment>
<evidence type="ECO:0000256" key="5">
    <source>
        <dbReference type="ARBA" id="ARBA00022692"/>
    </source>
</evidence>
<evidence type="ECO:0000256" key="2">
    <source>
        <dbReference type="ARBA" id="ARBA00004141"/>
    </source>
</evidence>
<accession>A0A401Z8Z2</accession>
<evidence type="ECO:0000256" key="3">
    <source>
        <dbReference type="ARBA" id="ARBA00007931"/>
    </source>
</evidence>
<sequence>MYNSNPEDYSAYRDGSAQEIDYAHPEYYHAPSERPRSFSAQPAPQPDPYAGTTPNPYADPYAQYQQPQGYNPYKDQPPYQPRYGEPTPEYRGPQSVQDYTAQQQEKAGTAQGGARKKGAAGLGGLLIALGGLLLKFGWLLKFGLFGFSALASVFVYSLLFGWPFAIGLVVMLFIHEMGHALVMRIKGIPMGGMIFVPLLGAAVTMRQMPQNAKDEAEVGIAGPIAGALAASACLLLAYQHPGSIWGPLAYFGFFLNLFNLIPILPFDGGRVLAAIDRRIWIIGFILLLAYQIWQWMTGNFYPWLLLFVVMAAMQLWSRGFGPQSAQTRAYYDVPLSSRILMGLLYFGLVAVLFLGMTISHGLIPGIQ</sequence>
<comment type="caution">
    <text evidence="15">The sequence shown here is derived from an EMBL/GenBank/DDBJ whole genome shotgun (WGS) entry which is preliminary data.</text>
</comment>
<dbReference type="EMBL" id="BIFQ01000001">
    <property type="protein sequence ID" value="GCE03293.1"/>
    <property type="molecule type" value="Genomic_DNA"/>
</dbReference>
<comment type="similarity">
    <text evidence="3">Belongs to the peptidase M50B family.</text>
</comment>
<feature type="compositionally biased region" description="Low complexity" evidence="12">
    <location>
        <begin position="54"/>
        <end position="73"/>
    </location>
</feature>
<evidence type="ECO:0000256" key="8">
    <source>
        <dbReference type="ARBA" id="ARBA00022833"/>
    </source>
</evidence>
<evidence type="ECO:0000256" key="13">
    <source>
        <dbReference type="SAM" id="Phobius"/>
    </source>
</evidence>
<feature type="transmembrane region" description="Helical" evidence="13">
    <location>
        <begin position="218"/>
        <end position="238"/>
    </location>
</feature>
<dbReference type="RefSeq" id="WP_126594586.1">
    <property type="nucleotide sequence ID" value="NZ_BIFQ01000001.1"/>
</dbReference>
<feature type="transmembrane region" description="Helical" evidence="13">
    <location>
        <begin position="119"/>
        <end position="140"/>
    </location>
</feature>
<evidence type="ECO:0000256" key="12">
    <source>
        <dbReference type="SAM" id="MobiDB-lite"/>
    </source>
</evidence>
<dbReference type="GO" id="GO:0016020">
    <property type="term" value="C:membrane"/>
    <property type="evidence" value="ECO:0007669"/>
    <property type="project" value="UniProtKB-SubCell"/>
</dbReference>
<evidence type="ECO:0000256" key="9">
    <source>
        <dbReference type="ARBA" id="ARBA00022989"/>
    </source>
</evidence>
<organism evidence="15 16">
    <name type="scientific">Dictyobacter aurantiacus</name>
    <dbReference type="NCBI Taxonomy" id="1936993"/>
    <lineage>
        <taxon>Bacteria</taxon>
        <taxon>Bacillati</taxon>
        <taxon>Chloroflexota</taxon>
        <taxon>Ktedonobacteria</taxon>
        <taxon>Ktedonobacterales</taxon>
        <taxon>Dictyobacteraceae</taxon>
        <taxon>Dictyobacter</taxon>
    </lineage>
</organism>
<feature type="transmembrane region" description="Helical" evidence="13">
    <location>
        <begin position="187"/>
        <end position="206"/>
    </location>
</feature>
<keyword evidence="7" id="KW-0378">Hydrolase</keyword>
<keyword evidence="10" id="KW-0482">Metalloprotease</keyword>
<name>A0A401Z8Z2_9CHLR</name>
<keyword evidence="6" id="KW-0479">Metal-binding</keyword>
<evidence type="ECO:0000313" key="15">
    <source>
        <dbReference type="EMBL" id="GCE03293.1"/>
    </source>
</evidence>
<reference evidence="16" key="1">
    <citation type="submission" date="2018-12" db="EMBL/GenBank/DDBJ databases">
        <title>Tengunoibacter tsumagoiensis gen. nov., sp. nov., Dictyobacter kobayashii sp. nov., D. alpinus sp. nov., and D. joshuensis sp. nov. and description of Dictyobacteraceae fam. nov. within the order Ktedonobacterales isolated from Tengu-no-mugimeshi.</title>
        <authorList>
            <person name="Wang C.M."/>
            <person name="Zheng Y."/>
            <person name="Sakai Y."/>
            <person name="Toyoda A."/>
            <person name="Minakuchi Y."/>
            <person name="Abe K."/>
            <person name="Yokota A."/>
            <person name="Yabe S."/>
        </authorList>
    </citation>
    <scope>NUCLEOTIDE SEQUENCE [LARGE SCALE GENOMIC DNA]</scope>
    <source>
        <strain evidence="16">S-27</strain>
    </source>
</reference>
<feature type="transmembrane region" description="Helical" evidence="13">
    <location>
        <begin position="278"/>
        <end position="296"/>
    </location>
</feature>
<feature type="compositionally biased region" description="Polar residues" evidence="12">
    <location>
        <begin position="94"/>
        <end position="105"/>
    </location>
</feature>
<dbReference type="OrthoDB" id="9781963at2"/>
<evidence type="ECO:0000256" key="11">
    <source>
        <dbReference type="ARBA" id="ARBA00023136"/>
    </source>
</evidence>
<keyword evidence="16" id="KW-1185">Reference proteome</keyword>
<keyword evidence="5 13" id="KW-0812">Transmembrane</keyword>
<dbReference type="AlphaFoldDB" id="A0A401Z8Z2"/>
<keyword evidence="8" id="KW-0862">Zinc</keyword>
<keyword evidence="11 13" id="KW-0472">Membrane</keyword>
<feature type="transmembrane region" description="Helical" evidence="13">
    <location>
        <begin position="147"/>
        <end position="175"/>
    </location>
</feature>
<evidence type="ECO:0000256" key="6">
    <source>
        <dbReference type="ARBA" id="ARBA00022723"/>
    </source>
</evidence>
<dbReference type="GO" id="GO:0006508">
    <property type="term" value="P:proteolysis"/>
    <property type="evidence" value="ECO:0007669"/>
    <property type="project" value="UniProtKB-KW"/>
</dbReference>
<protein>
    <recommendedName>
        <fullName evidence="14">Peptidase M50 domain-containing protein</fullName>
    </recommendedName>
</protein>
<evidence type="ECO:0000313" key="16">
    <source>
        <dbReference type="Proteomes" id="UP000287224"/>
    </source>
</evidence>
<dbReference type="GO" id="GO:0008237">
    <property type="term" value="F:metallopeptidase activity"/>
    <property type="evidence" value="ECO:0007669"/>
    <property type="project" value="UniProtKB-KW"/>
</dbReference>
<dbReference type="PANTHER" id="PTHR39188">
    <property type="entry name" value="MEMBRANE-ASSOCIATED ZINC METALLOPROTEASE M50B"/>
    <property type="match status" value="1"/>
</dbReference>
<feature type="compositionally biased region" description="Basic and acidic residues" evidence="12">
    <location>
        <begin position="21"/>
        <end position="36"/>
    </location>
</feature>
<keyword evidence="9 13" id="KW-1133">Transmembrane helix</keyword>
<dbReference type="Proteomes" id="UP000287224">
    <property type="component" value="Unassembled WGS sequence"/>
</dbReference>
<dbReference type="InterPro" id="IPR008915">
    <property type="entry name" value="Peptidase_M50"/>
</dbReference>
<evidence type="ECO:0000256" key="10">
    <source>
        <dbReference type="ARBA" id="ARBA00023049"/>
    </source>
</evidence>
<dbReference type="GO" id="GO:0046872">
    <property type="term" value="F:metal ion binding"/>
    <property type="evidence" value="ECO:0007669"/>
    <property type="project" value="UniProtKB-KW"/>
</dbReference>
<feature type="domain" description="Peptidase M50" evidence="14">
    <location>
        <begin position="164"/>
        <end position="239"/>
    </location>
</feature>
<dbReference type="CDD" id="cd06160">
    <property type="entry name" value="S2P-M50_like_2"/>
    <property type="match status" value="1"/>
</dbReference>
<dbReference type="PANTHER" id="PTHR39188:SF3">
    <property type="entry name" value="STAGE IV SPORULATION PROTEIN FB"/>
    <property type="match status" value="1"/>
</dbReference>